<dbReference type="GO" id="GO:0016491">
    <property type="term" value="F:oxidoreductase activity"/>
    <property type="evidence" value="ECO:0007669"/>
    <property type="project" value="UniProtKB-KW"/>
</dbReference>
<sequence length="238" mass="24880">MKLALVTGGKRRVGAAIAKRLAADGWTLALHSHHEIADEAVYPGAHGFVADLADPDAADLLIDAVSSHFGTPPTLLVNNASRFEWDDVASMTPASLAGHHAVNAAAPVLLALALSRTHATGSVINILDQRIQNPNGDQLAYTLSKTALAGATRTLAAALAPRWRINAVAPGLTLPTADYDDAKMARLTDAMPLKRLSQPDEIAAAVAYLSGALSVTGQTIFVDGGASLKSFDRDFVFL</sequence>
<dbReference type="Pfam" id="PF13561">
    <property type="entry name" value="adh_short_C2"/>
    <property type="match status" value="1"/>
</dbReference>
<evidence type="ECO:0000256" key="2">
    <source>
        <dbReference type="ARBA" id="ARBA00023002"/>
    </source>
</evidence>
<dbReference type="AlphaFoldDB" id="A0A494TFB7"/>
<dbReference type="PANTHER" id="PTHR43639">
    <property type="entry name" value="OXIDOREDUCTASE, SHORT-CHAIN DEHYDROGENASE/REDUCTASE FAMILY (AFU_ORTHOLOGUE AFUA_5G02870)"/>
    <property type="match status" value="1"/>
</dbReference>
<proteinExistence type="inferred from homology"/>
<comment type="similarity">
    <text evidence="1">Belongs to the short-chain dehydrogenases/reductases (SDR) family.</text>
</comment>
<dbReference type="PRINTS" id="PR00081">
    <property type="entry name" value="GDHRDH"/>
</dbReference>
<dbReference type="InterPro" id="IPR002347">
    <property type="entry name" value="SDR_fam"/>
</dbReference>
<accession>A0A494TFB7</accession>
<keyword evidence="2" id="KW-0560">Oxidoreductase</keyword>
<reference evidence="3 4" key="1">
    <citation type="submission" date="2018-09" db="EMBL/GenBank/DDBJ databases">
        <title>Sphingomonas peninsula sp. nov., isolated from fildes peninsula, Antarctic soil.</title>
        <authorList>
            <person name="Yingchao G."/>
        </authorList>
    </citation>
    <scope>NUCLEOTIDE SEQUENCE [LARGE SCALE GENOMIC DNA]</scope>
    <source>
        <strain evidence="3 4">YZ-8</strain>
    </source>
</reference>
<keyword evidence="4" id="KW-1185">Reference proteome</keyword>
<name>A0A494TFB7_SPHPE</name>
<dbReference type="SUPFAM" id="SSF51735">
    <property type="entry name" value="NAD(P)-binding Rossmann-fold domains"/>
    <property type="match status" value="1"/>
</dbReference>
<dbReference type="Gene3D" id="3.40.50.720">
    <property type="entry name" value="NAD(P)-binding Rossmann-like Domain"/>
    <property type="match status" value="1"/>
</dbReference>
<gene>
    <name evidence="3" type="ORF">D3Y57_08785</name>
</gene>
<evidence type="ECO:0000313" key="4">
    <source>
        <dbReference type="Proteomes" id="UP000276254"/>
    </source>
</evidence>
<evidence type="ECO:0000256" key="1">
    <source>
        <dbReference type="ARBA" id="ARBA00006484"/>
    </source>
</evidence>
<dbReference type="RefSeq" id="WP_121152669.1">
    <property type="nucleotide sequence ID" value="NZ_CP032829.1"/>
</dbReference>
<organism evidence="3 4">
    <name type="scientific">Sphingomonas paeninsulae</name>
    <dbReference type="NCBI Taxonomy" id="2319844"/>
    <lineage>
        <taxon>Bacteria</taxon>
        <taxon>Pseudomonadati</taxon>
        <taxon>Pseudomonadota</taxon>
        <taxon>Alphaproteobacteria</taxon>
        <taxon>Sphingomonadales</taxon>
        <taxon>Sphingomonadaceae</taxon>
        <taxon>Sphingomonas</taxon>
    </lineage>
</organism>
<dbReference type="PANTHER" id="PTHR43639:SF1">
    <property type="entry name" value="SHORT-CHAIN DEHYDROGENASE_REDUCTASE FAMILY PROTEIN"/>
    <property type="match status" value="1"/>
</dbReference>
<evidence type="ECO:0000313" key="3">
    <source>
        <dbReference type="EMBL" id="AYJ86044.1"/>
    </source>
</evidence>
<dbReference type="OrthoDB" id="9786360at2"/>
<dbReference type="InterPro" id="IPR036291">
    <property type="entry name" value="NAD(P)-bd_dom_sf"/>
</dbReference>
<dbReference type="Proteomes" id="UP000276254">
    <property type="component" value="Chromosome"/>
</dbReference>
<protein>
    <submittedName>
        <fullName evidence="3">SDR family oxidoreductase</fullName>
    </submittedName>
</protein>
<dbReference type="EMBL" id="CP032829">
    <property type="protein sequence ID" value="AYJ86044.1"/>
    <property type="molecule type" value="Genomic_DNA"/>
</dbReference>
<dbReference type="KEGG" id="spha:D3Y57_08785"/>